<name>A0A346NQZ2_9ALTE</name>
<evidence type="ECO:0000313" key="1">
    <source>
        <dbReference type="EMBL" id="AXR07949.1"/>
    </source>
</evidence>
<dbReference type="Proteomes" id="UP000262073">
    <property type="component" value="Chromosome"/>
</dbReference>
<reference evidence="1 2" key="1">
    <citation type="submission" date="2018-08" db="EMBL/GenBank/DDBJ databases">
        <title>Salinimonas sediminis sp. nov., a piezophilic bacterium isolated from a deep-sea sediment sample from the New Britain Trench.</title>
        <authorList>
            <person name="Cao J."/>
        </authorList>
    </citation>
    <scope>NUCLEOTIDE SEQUENCE [LARGE SCALE GENOMIC DNA]</scope>
    <source>
        <strain evidence="1 2">N102</strain>
    </source>
</reference>
<proteinExistence type="predicted"/>
<sequence>MPPRAMEGGNKCMLLIAMWEVTRADRAKFSRQRPANAIRRKIATHRHENTLLLLFCARCILPKTNQIIFSTSQMAPDQRGYKVGPEAPG</sequence>
<organism evidence="1 2">
    <name type="scientific">Salinimonas sediminis</name>
    <dbReference type="NCBI Taxonomy" id="2303538"/>
    <lineage>
        <taxon>Bacteria</taxon>
        <taxon>Pseudomonadati</taxon>
        <taxon>Pseudomonadota</taxon>
        <taxon>Gammaproteobacteria</taxon>
        <taxon>Alteromonadales</taxon>
        <taxon>Alteromonadaceae</taxon>
        <taxon>Alteromonas/Salinimonas group</taxon>
        <taxon>Salinimonas</taxon>
    </lineage>
</organism>
<accession>A0A346NQZ2</accession>
<dbReference type="KEGG" id="salm:D0Y50_17260"/>
<dbReference type="AlphaFoldDB" id="A0A346NQZ2"/>
<keyword evidence="2" id="KW-1185">Reference proteome</keyword>
<protein>
    <submittedName>
        <fullName evidence="1">Uncharacterized protein</fullName>
    </submittedName>
</protein>
<dbReference type="EMBL" id="CP031769">
    <property type="protein sequence ID" value="AXR07949.1"/>
    <property type="molecule type" value="Genomic_DNA"/>
</dbReference>
<gene>
    <name evidence="1" type="ORF">D0Y50_17260</name>
</gene>
<evidence type="ECO:0000313" key="2">
    <source>
        <dbReference type="Proteomes" id="UP000262073"/>
    </source>
</evidence>